<dbReference type="PANTHER" id="PTHR45655:SF13">
    <property type="entry name" value="SOLUBLE GUANYLATE CYCLASE GCY-32-RELATED"/>
    <property type="match status" value="1"/>
</dbReference>
<organism evidence="6 7">
    <name type="scientific">Rotaria socialis</name>
    <dbReference type="NCBI Taxonomy" id="392032"/>
    <lineage>
        <taxon>Eukaryota</taxon>
        <taxon>Metazoa</taxon>
        <taxon>Spiralia</taxon>
        <taxon>Gnathifera</taxon>
        <taxon>Rotifera</taxon>
        <taxon>Eurotatoria</taxon>
        <taxon>Bdelloidea</taxon>
        <taxon>Philodinida</taxon>
        <taxon>Philodinidae</taxon>
        <taxon>Rotaria</taxon>
    </lineage>
</organism>
<dbReference type="Pfam" id="PF07701">
    <property type="entry name" value="HNOBA"/>
    <property type="match status" value="1"/>
</dbReference>
<evidence type="ECO:0000313" key="7">
    <source>
        <dbReference type="Proteomes" id="UP000663862"/>
    </source>
</evidence>
<reference evidence="6" key="1">
    <citation type="submission" date="2021-02" db="EMBL/GenBank/DDBJ databases">
        <authorList>
            <person name="Nowell W R."/>
        </authorList>
    </citation>
    <scope>NUCLEOTIDE SEQUENCE</scope>
</reference>
<dbReference type="SUPFAM" id="SSF55073">
    <property type="entry name" value="Nucleotide cyclase"/>
    <property type="match status" value="1"/>
</dbReference>
<dbReference type="Pfam" id="PF07700">
    <property type="entry name" value="HNOB"/>
    <property type="match status" value="1"/>
</dbReference>
<dbReference type="Proteomes" id="UP000663862">
    <property type="component" value="Unassembled WGS sequence"/>
</dbReference>
<feature type="domain" description="Guanylate cyclase" evidence="5">
    <location>
        <begin position="215"/>
        <end position="269"/>
    </location>
</feature>
<dbReference type="PROSITE" id="PS50125">
    <property type="entry name" value="GUANYLATE_CYCLASE_2"/>
    <property type="match status" value="1"/>
</dbReference>
<evidence type="ECO:0000256" key="3">
    <source>
        <dbReference type="ARBA" id="ARBA00023239"/>
    </source>
</evidence>
<keyword evidence="3" id="KW-0456">Lyase</keyword>
<evidence type="ECO:0000256" key="1">
    <source>
        <dbReference type="ARBA" id="ARBA00012202"/>
    </source>
</evidence>
<evidence type="ECO:0000256" key="2">
    <source>
        <dbReference type="ARBA" id="ARBA00022741"/>
    </source>
</evidence>
<dbReference type="EC" id="4.6.1.2" evidence="1"/>
<dbReference type="Pfam" id="PF00211">
    <property type="entry name" value="Guanylate_cyc"/>
    <property type="match status" value="1"/>
</dbReference>
<protein>
    <recommendedName>
        <fullName evidence="1">guanylate cyclase</fullName>
        <ecNumber evidence="1">4.6.1.2</ecNumber>
    </recommendedName>
</protein>
<dbReference type="GO" id="GO:0019934">
    <property type="term" value="P:cGMP-mediated signaling"/>
    <property type="evidence" value="ECO:0007669"/>
    <property type="project" value="TreeGrafter"/>
</dbReference>
<accession>A0A820GRE4</accession>
<dbReference type="Gene3D" id="3.30.70.1230">
    <property type="entry name" value="Nucleotide cyclase"/>
    <property type="match status" value="1"/>
</dbReference>
<dbReference type="GO" id="GO:0008074">
    <property type="term" value="C:guanylate cyclase complex, soluble"/>
    <property type="evidence" value="ECO:0007669"/>
    <property type="project" value="TreeGrafter"/>
</dbReference>
<dbReference type="GO" id="GO:0000166">
    <property type="term" value="F:nucleotide binding"/>
    <property type="evidence" value="ECO:0007669"/>
    <property type="project" value="UniProtKB-KW"/>
</dbReference>
<dbReference type="InterPro" id="IPR038158">
    <property type="entry name" value="H-NOX_domain_sf"/>
</dbReference>
<dbReference type="InterPro" id="IPR029787">
    <property type="entry name" value="Nucleotide_cyclase"/>
</dbReference>
<dbReference type="GO" id="GO:0020037">
    <property type="term" value="F:heme binding"/>
    <property type="evidence" value="ECO:0007669"/>
    <property type="project" value="InterPro"/>
</dbReference>
<keyword evidence="2" id="KW-0547">Nucleotide-binding</keyword>
<evidence type="ECO:0000256" key="4">
    <source>
        <dbReference type="ARBA" id="ARBA00023293"/>
    </source>
</evidence>
<evidence type="ECO:0000259" key="5">
    <source>
        <dbReference type="PROSITE" id="PS50125"/>
    </source>
</evidence>
<dbReference type="EMBL" id="CAJOBQ010000169">
    <property type="protein sequence ID" value="CAF4281358.1"/>
    <property type="molecule type" value="Genomic_DNA"/>
</dbReference>
<gene>
    <name evidence="6" type="ORF">TSG867_LOCUS5000</name>
</gene>
<keyword evidence="4" id="KW-0141">cGMP biosynthesis</keyword>
<sequence>MFDAERIEQNVSNKVYKKYGSNSQGNIKYGFDKLIRIAGRTLRGFLFVINQVHDSNRFTFSQMRYPLFHVTEEDDEGVQLFTSNILSLYDQHIIFVMENRIALRAGPEAFNAKHYSIGIADDMMSAGLQLTDLNLLDSTCERLIHDTSQERELKETTDRQQFWERQASCVRRELHTSHRKNRRLLHSTMPKHIALLLQSGVKKTNNTSECQPLVTIMFANIVDFKTLTGHLDAASAITYLNKVATLFDTIADQFDIFKIEIITDAGYMVVAGIHHQSYLAQTQNKSQLSLTSLLNEEDHEDQKSDDGKQILCELNLAEIIAALSLELLCASECIHNPITFKPFGLKFAIIAINRDLFTNYFEYQPLCYR</sequence>
<dbReference type="GO" id="GO:0004383">
    <property type="term" value="F:guanylate cyclase activity"/>
    <property type="evidence" value="ECO:0007669"/>
    <property type="project" value="UniProtKB-EC"/>
</dbReference>
<dbReference type="InterPro" id="IPR001054">
    <property type="entry name" value="A/G_cyclase"/>
</dbReference>
<dbReference type="PANTHER" id="PTHR45655">
    <property type="entry name" value="GUANYLATE CYCLASE SOLUBLE SUBUNIT BETA-2"/>
    <property type="match status" value="1"/>
</dbReference>
<dbReference type="Gene3D" id="3.90.1520.10">
    <property type="entry name" value="H-NOX domain"/>
    <property type="match status" value="1"/>
</dbReference>
<dbReference type="GO" id="GO:0070482">
    <property type="term" value="P:response to oxygen levels"/>
    <property type="evidence" value="ECO:0007669"/>
    <property type="project" value="TreeGrafter"/>
</dbReference>
<dbReference type="InterPro" id="IPR011644">
    <property type="entry name" value="Heme_NO-bd"/>
</dbReference>
<dbReference type="SMART" id="SM00044">
    <property type="entry name" value="CYCc"/>
    <property type="match status" value="1"/>
</dbReference>
<dbReference type="AlphaFoldDB" id="A0A820GRE4"/>
<dbReference type="InterPro" id="IPR011645">
    <property type="entry name" value="HNOB_dom_associated"/>
</dbReference>
<name>A0A820GRE4_9BILA</name>
<proteinExistence type="predicted"/>
<comment type="caution">
    <text evidence="6">The sequence shown here is derived from an EMBL/GenBank/DDBJ whole genome shotgun (WGS) entry which is preliminary data.</text>
</comment>
<evidence type="ECO:0000313" key="6">
    <source>
        <dbReference type="EMBL" id="CAF4281358.1"/>
    </source>
</evidence>